<dbReference type="EMBL" id="CP036280">
    <property type="protein sequence ID" value="QDU71038.1"/>
    <property type="molecule type" value="Genomic_DNA"/>
</dbReference>
<dbReference type="Proteomes" id="UP000320386">
    <property type="component" value="Chromosome"/>
</dbReference>
<sequence length="181" mass="19291">MKTFTDATGRSWTLTLNLGTAMAVKQKLDIDLLQPEAPRSGDPTGQPLLTLFGTDEMLLGQVLCCMLEGQFDKHNVTEDQVRAGFDGQTLLAAQKAFYEELIDFFRSRGRNDRAKAVAKQMAMIDAAVNAVETRIDGIDPRKLVDEAMAAPMGGPMSFGSREALASVTSEDSGGGGGDSGG</sequence>
<dbReference type="RefSeq" id="WP_145445179.1">
    <property type="nucleotide sequence ID" value="NZ_CP036280.1"/>
</dbReference>
<feature type="compositionally biased region" description="Gly residues" evidence="1">
    <location>
        <begin position="172"/>
        <end position="181"/>
    </location>
</feature>
<gene>
    <name evidence="2" type="ORF">Pan265_08830</name>
</gene>
<proteinExistence type="predicted"/>
<accession>A0A518BVP3</accession>
<dbReference type="AlphaFoldDB" id="A0A518BVP3"/>
<evidence type="ECO:0000256" key="1">
    <source>
        <dbReference type="SAM" id="MobiDB-lite"/>
    </source>
</evidence>
<evidence type="ECO:0000313" key="2">
    <source>
        <dbReference type="EMBL" id="QDU71038.1"/>
    </source>
</evidence>
<keyword evidence="3" id="KW-1185">Reference proteome</keyword>
<feature type="region of interest" description="Disordered" evidence="1">
    <location>
        <begin position="159"/>
        <end position="181"/>
    </location>
</feature>
<protein>
    <submittedName>
        <fullName evidence="2">Uncharacterized protein</fullName>
    </submittedName>
</protein>
<organism evidence="2 3">
    <name type="scientific">Mucisphaera calidilacus</name>
    <dbReference type="NCBI Taxonomy" id="2527982"/>
    <lineage>
        <taxon>Bacteria</taxon>
        <taxon>Pseudomonadati</taxon>
        <taxon>Planctomycetota</taxon>
        <taxon>Phycisphaerae</taxon>
        <taxon>Phycisphaerales</taxon>
        <taxon>Phycisphaeraceae</taxon>
        <taxon>Mucisphaera</taxon>
    </lineage>
</organism>
<dbReference type="KEGG" id="mcad:Pan265_08830"/>
<name>A0A518BVP3_9BACT</name>
<dbReference type="OrthoDB" id="284616at2"/>
<reference evidence="2 3" key="1">
    <citation type="submission" date="2019-02" db="EMBL/GenBank/DDBJ databases">
        <title>Deep-cultivation of Planctomycetes and their phenomic and genomic characterization uncovers novel biology.</title>
        <authorList>
            <person name="Wiegand S."/>
            <person name="Jogler M."/>
            <person name="Boedeker C."/>
            <person name="Pinto D."/>
            <person name="Vollmers J."/>
            <person name="Rivas-Marin E."/>
            <person name="Kohn T."/>
            <person name="Peeters S.H."/>
            <person name="Heuer A."/>
            <person name="Rast P."/>
            <person name="Oberbeckmann S."/>
            <person name="Bunk B."/>
            <person name="Jeske O."/>
            <person name="Meyerdierks A."/>
            <person name="Storesund J.E."/>
            <person name="Kallscheuer N."/>
            <person name="Luecker S."/>
            <person name="Lage O.M."/>
            <person name="Pohl T."/>
            <person name="Merkel B.J."/>
            <person name="Hornburger P."/>
            <person name="Mueller R.-W."/>
            <person name="Bruemmer F."/>
            <person name="Labrenz M."/>
            <person name="Spormann A.M."/>
            <person name="Op den Camp H."/>
            <person name="Overmann J."/>
            <person name="Amann R."/>
            <person name="Jetten M.S.M."/>
            <person name="Mascher T."/>
            <person name="Medema M.H."/>
            <person name="Devos D.P."/>
            <person name="Kaster A.-K."/>
            <person name="Ovreas L."/>
            <person name="Rohde M."/>
            <person name="Galperin M.Y."/>
            <person name="Jogler C."/>
        </authorList>
    </citation>
    <scope>NUCLEOTIDE SEQUENCE [LARGE SCALE GENOMIC DNA]</scope>
    <source>
        <strain evidence="2 3">Pan265</strain>
    </source>
</reference>
<evidence type="ECO:0000313" key="3">
    <source>
        <dbReference type="Proteomes" id="UP000320386"/>
    </source>
</evidence>